<dbReference type="Pfam" id="PF18962">
    <property type="entry name" value="Por_Secre_tail"/>
    <property type="match status" value="1"/>
</dbReference>
<dbReference type="InterPro" id="IPR026444">
    <property type="entry name" value="Secre_tail"/>
</dbReference>
<reference evidence="3 4" key="1">
    <citation type="submission" date="2019-09" db="EMBL/GenBank/DDBJ databases">
        <title>Genome sequence of Adhaeribacter sp. M2.</title>
        <authorList>
            <person name="Srinivasan S."/>
        </authorList>
    </citation>
    <scope>NUCLEOTIDE SEQUENCE [LARGE SCALE GENOMIC DNA]</scope>
    <source>
        <strain evidence="3 4">M2</strain>
    </source>
</reference>
<evidence type="ECO:0000313" key="3">
    <source>
        <dbReference type="EMBL" id="KAA9333551.1"/>
    </source>
</evidence>
<organism evidence="3 4">
    <name type="scientific">Adhaeribacter soli</name>
    <dbReference type="NCBI Taxonomy" id="2607655"/>
    <lineage>
        <taxon>Bacteria</taxon>
        <taxon>Pseudomonadati</taxon>
        <taxon>Bacteroidota</taxon>
        <taxon>Cytophagia</taxon>
        <taxon>Cytophagales</taxon>
        <taxon>Hymenobacteraceae</taxon>
        <taxon>Adhaeribacter</taxon>
    </lineage>
</organism>
<dbReference type="AlphaFoldDB" id="A0A5N1IUD7"/>
<sequence>MYQFQTFIHFYQLNQIFTTMLKKLQILMLAALFSGSITAQAQQVTITNGTDNSAMAPVDISKPYSANEMIYPQSRINQAGTITRIAFFKNAGASVAPIENVKIYLKLTPNTVFSAGTFDTTGYTRVFKGSFTNNAAAGWMEVALQTPFQYNNTGNLQLLFFRNGGHIDNSQRYAYGFVSGNASRRLSSLTPITSTTNLAPSDALANIRLDFTAVSGVGAEKQKHLLSVYPNPATTSLTLNGLRNATELTITDLAGRTVLSRALDKGLTMAELQIDNLPAGIYLIKVQQAAGLSVSRFIKE</sequence>
<evidence type="ECO:0000256" key="1">
    <source>
        <dbReference type="SAM" id="SignalP"/>
    </source>
</evidence>
<comment type="caution">
    <text evidence="3">The sequence shown here is derived from an EMBL/GenBank/DDBJ whole genome shotgun (WGS) entry which is preliminary data.</text>
</comment>
<protein>
    <submittedName>
        <fullName evidence="3">T9SS type A sorting domain-containing protein</fullName>
    </submittedName>
</protein>
<keyword evidence="4" id="KW-1185">Reference proteome</keyword>
<feature type="signal peptide" evidence="1">
    <location>
        <begin position="1"/>
        <end position="41"/>
    </location>
</feature>
<gene>
    <name evidence="3" type="ORF">F0P94_09845</name>
</gene>
<feature type="chain" id="PRO_5025056937" evidence="1">
    <location>
        <begin position="42"/>
        <end position="300"/>
    </location>
</feature>
<name>A0A5N1IUD7_9BACT</name>
<dbReference type="EMBL" id="VTWT01000005">
    <property type="protein sequence ID" value="KAA9333551.1"/>
    <property type="molecule type" value="Genomic_DNA"/>
</dbReference>
<proteinExistence type="predicted"/>
<accession>A0A5N1IUD7</accession>
<feature type="domain" description="Secretion system C-terminal sorting" evidence="2">
    <location>
        <begin position="228"/>
        <end position="298"/>
    </location>
</feature>
<dbReference type="Proteomes" id="UP000326570">
    <property type="component" value="Unassembled WGS sequence"/>
</dbReference>
<dbReference type="NCBIfam" id="TIGR04183">
    <property type="entry name" value="Por_Secre_tail"/>
    <property type="match status" value="1"/>
</dbReference>
<keyword evidence="1" id="KW-0732">Signal</keyword>
<evidence type="ECO:0000259" key="2">
    <source>
        <dbReference type="Pfam" id="PF18962"/>
    </source>
</evidence>
<evidence type="ECO:0000313" key="4">
    <source>
        <dbReference type="Proteomes" id="UP000326570"/>
    </source>
</evidence>